<dbReference type="InterPro" id="IPR011701">
    <property type="entry name" value="MFS"/>
</dbReference>
<evidence type="ECO:0000256" key="4">
    <source>
        <dbReference type="ARBA" id="ARBA00022989"/>
    </source>
</evidence>
<feature type="transmembrane region" description="Helical" evidence="6">
    <location>
        <begin position="139"/>
        <end position="158"/>
    </location>
</feature>
<evidence type="ECO:0000256" key="6">
    <source>
        <dbReference type="SAM" id="Phobius"/>
    </source>
</evidence>
<comment type="caution">
    <text evidence="7">The sequence shown here is derived from an EMBL/GenBank/DDBJ whole genome shotgun (WGS) entry which is preliminary data.</text>
</comment>
<dbReference type="InterPro" id="IPR036259">
    <property type="entry name" value="MFS_trans_sf"/>
</dbReference>
<feature type="transmembrane region" description="Helical" evidence="6">
    <location>
        <begin position="306"/>
        <end position="324"/>
    </location>
</feature>
<feature type="transmembrane region" description="Helical" evidence="6">
    <location>
        <begin position="386"/>
        <end position="404"/>
    </location>
</feature>
<evidence type="ECO:0008006" key="9">
    <source>
        <dbReference type="Google" id="ProtNLM"/>
    </source>
</evidence>
<evidence type="ECO:0000313" key="8">
    <source>
        <dbReference type="Proteomes" id="UP001515480"/>
    </source>
</evidence>
<dbReference type="SUPFAM" id="SSF103473">
    <property type="entry name" value="MFS general substrate transporter"/>
    <property type="match status" value="1"/>
</dbReference>
<organism evidence="7 8">
    <name type="scientific">Prymnesium parvum</name>
    <name type="common">Toxic golden alga</name>
    <dbReference type="NCBI Taxonomy" id="97485"/>
    <lineage>
        <taxon>Eukaryota</taxon>
        <taxon>Haptista</taxon>
        <taxon>Haptophyta</taxon>
        <taxon>Prymnesiophyceae</taxon>
        <taxon>Prymnesiales</taxon>
        <taxon>Prymnesiaceae</taxon>
        <taxon>Prymnesium</taxon>
    </lineage>
</organism>
<evidence type="ECO:0000256" key="5">
    <source>
        <dbReference type="ARBA" id="ARBA00023136"/>
    </source>
</evidence>
<keyword evidence="4 6" id="KW-1133">Transmembrane helix</keyword>
<keyword evidence="2" id="KW-1003">Cell membrane</keyword>
<proteinExistence type="predicted"/>
<feature type="transmembrane region" description="Helical" evidence="6">
    <location>
        <begin position="252"/>
        <end position="273"/>
    </location>
</feature>
<accession>A0AB34IE87</accession>
<sequence>MEYLLPRTASRRALWSMGFNQVLTSLQTQSYMPVIPLVMTTDMHLPAVWSGVCFFGMVFASLISLGAMTVLIKKYPPRGLIAYAYVLRAFSGVLWIVGTSRSLVLVVLCRFVYGLTLATFTFPLIWVSVKLPPEERPQASAMVMGLLLMGIVNGPIIGDLIAAWLGYSAVGFMTVGLSSIQLAVHLLFFDDHTLLLSSSQPNAKPDDKAVIKLSGLKCFYDFMMGMGLLSGFEATMSLQVRDAYGWGIEESWRAWVCFGAFQIICSLIINPVLLKKLNSAQCATVSFVVSFGSLLGVNWIDLSEPIPAWLFLVDGFFCNAYVLCSMSIQGRIATVVPQEMQTGVNTAAAMAGQLGRAFGPIVISGLYDFVCAKIPGPGTGANFSRVYMMLVAGIPLWLCIIGFFELCFGRFSDSSPEALQRQAGKTALV</sequence>
<dbReference type="PANTHER" id="PTHR43124:SF3">
    <property type="entry name" value="CHLORAMPHENICOL EFFLUX PUMP RV0191"/>
    <property type="match status" value="1"/>
</dbReference>
<feature type="transmembrane region" description="Helical" evidence="6">
    <location>
        <begin position="79"/>
        <end position="97"/>
    </location>
</feature>
<dbReference type="EMBL" id="JBGBPQ010000030">
    <property type="protein sequence ID" value="KAL1495874.1"/>
    <property type="molecule type" value="Genomic_DNA"/>
</dbReference>
<dbReference type="GO" id="GO:0022857">
    <property type="term" value="F:transmembrane transporter activity"/>
    <property type="evidence" value="ECO:0007669"/>
    <property type="project" value="InterPro"/>
</dbReference>
<evidence type="ECO:0000313" key="7">
    <source>
        <dbReference type="EMBL" id="KAL1495874.1"/>
    </source>
</evidence>
<feature type="transmembrane region" description="Helical" evidence="6">
    <location>
        <begin position="280"/>
        <end position="300"/>
    </location>
</feature>
<reference evidence="7 8" key="1">
    <citation type="journal article" date="2024" name="Science">
        <title>Giant polyketide synthase enzymes in the biosynthesis of giant marine polyether toxins.</title>
        <authorList>
            <person name="Fallon T.R."/>
            <person name="Shende V.V."/>
            <person name="Wierzbicki I.H."/>
            <person name="Pendleton A.L."/>
            <person name="Watervoot N.F."/>
            <person name="Auber R.P."/>
            <person name="Gonzalez D.J."/>
            <person name="Wisecaver J.H."/>
            <person name="Moore B.S."/>
        </authorList>
    </citation>
    <scope>NUCLEOTIDE SEQUENCE [LARGE SCALE GENOMIC DNA]</scope>
    <source>
        <strain evidence="7 8">12B1</strain>
    </source>
</reference>
<dbReference type="Pfam" id="PF07690">
    <property type="entry name" value="MFS_1"/>
    <property type="match status" value="1"/>
</dbReference>
<dbReference type="PANTHER" id="PTHR43124">
    <property type="entry name" value="PURINE EFFLUX PUMP PBUE"/>
    <property type="match status" value="1"/>
</dbReference>
<protein>
    <recommendedName>
        <fullName evidence="9">Major facilitator superfamily (MFS) profile domain-containing protein</fullName>
    </recommendedName>
</protein>
<evidence type="ECO:0000256" key="3">
    <source>
        <dbReference type="ARBA" id="ARBA00022692"/>
    </source>
</evidence>
<dbReference type="Proteomes" id="UP001515480">
    <property type="component" value="Unassembled WGS sequence"/>
</dbReference>
<dbReference type="AlphaFoldDB" id="A0AB34IE87"/>
<feature type="transmembrane region" description="Helical" evidence="6">
    <location>
        <begin position="103"/>
        <end position="127"/>
    </location>
</feature>
<evidence type="ECO:0000256" key="2">
    <source>
        <dbReference type="ARBA" id="ARBA00022475"/>
    </source>
</evidence>
<comment type="subcellular location">
    <subcellularLocation>
        <location evidence="1">Cell membrane</location>
        <topology evidence="1">Multi-pass membrane protein</topology>
    </subcellularLocation>
</comment>
<keyword evidence="5 6" id="KW-0472">Membrane</keyword>
<name>A0AB34IE87_PRYPA</name>
<dbReference type="Gene3D" id="1.20.1250.20">
    <property type="entry name" value="MFS general substrate transporter like domains"/>
    <property type="match status" value="1"/>
</dbReference>
<keyword evidence="8" id="KW-1185">Reference proteome</keyword>
<feature type="transmembrane region" description="Helical" evidence="6">
    <location>
        <begin position="47"/>
        <end position="72"/>
    </location>
</feature>
<dbReference type="InterPro" id="IPR050189">
    <property type="entry name" value="MFS_Efflux_Transporters"/>
</dbReference>
<dbReference type="GO" id="GO:0005886">
    <property type="term" value="C:plasma membrane"/>
    <property type="evidence" value="ECO:0007669"/>
    <property type="project" value="UniProtKB-SubCell"/>
</dbReference>
<feature type="transmembrane region" description="Helical" evidence="6">
    <location>
        <begin position="164"/>
        <end position="189"/>
    </location>
</feature>
<gene>
    <name evidence="7" type="ORF">AB1Y20_014518</name>
</gene>
<keyword evidence="3 6" id="KW-0812">Transmembrane</keyword>
<evidence type="ECO:0000256" key="1">
    <source>
        <dbReference type="ARBA" id="ARBA00004651"/>
    </source>
</evidence>